<evidence type="ECO:0000256" key="3">
    <source>
        <dbReference type="ARBA" id="ARBA00022475"/>
    </source>
</evidence>
<proteinExistence type="inferred from homology"/>
<evidence type="ECO:0000256" key="1">
    <source>
        <dbReference type="ARBA" id="ARBA00004651"/>
    </source>
</evidence>
<dbReference type="OrthoDB" id="9805974at2"/>
<protein>
    <submittedName>
        <fullName evidence="9">Sugar ABC transporter permease</fullName>
    </submittedName>
</protein>
<evidence type="ECO:0000259" key="8">
    <source>
        <dbReference type="PROSITE" id="PS50928"/>
    </source>
</evidence>
<feature type="transmembrane region" description="Helical" evidence="7">
    <location>
        <begin position="101"/>
        <end position="126"/>
    </location>
</feature>
<dbReference type="PANTHER" id="PTHR30193:SF37">
    <property type="entry name" value="INNER MEMBRANE ABC TRANSPORTER PERMEASE PROTEIN YCJO"/>
    <property type="match status" value="1"/>
</dbReference>
<dbReference type="InterPro" id="IPR035906">
    <property type="entry name" value="MetI-like_sf"/>
</dbReference>
<evidence type="ECO:0000313" key="10">
    <source>
        <dbReference type="Proteomes" id="UP000275048"/>
    </source>
</evidence>
<dbReference type="Gene3D" id="1.10.3720.10">
    <property type="entry name" value="MetI-like"/>
    <property type="match status" value="1"/>
</dbReference>
<keyword evidence="10" id="KW-1185">Reference proteome</keyword>
<evidence type="ECO:0000313" key="9">
    <source>
        <dbReference type="EMBL" id="RNB52441.1"/>
    </source>
</evidence>
<dbReference type="Pfam" id="PF00528">
    <property type="entry name" value="BPD_transp_1"/>
    <property type="match status" value="1"/>
</dbReference>
<dbReference type="InterPro" id="IPR051393">
    <property type="entry name" value="ABC_transporter_permease"/>
</dbReference>
<dbReference type="AlphaFoldDB" id="A0A3M8AMM3"/>
<feature type="transmembrane region" description="Helical" evidence="7">
    <location>
        <begin position="290"/>
        <end position="312"/>
    </location>
</feature>
<feature type="transmembrane region" description="Helical" evidence="7">
    <location>
        <begin position="43"/>
        <end position="71"/>
    </location>
</feature>
<evidence type="ECO:0000256" key="7">
    <source>
        <dbReference type="RuleBase" id="RU363032"/>
    </source>
</evidence>
<organism evidence="9 10">
    <name type="scientific">Agromyces tardus</name>
    <dbReference type="NCBI Taxonomy" id="2583849"/>
    <lineage>
        <taxon>Bacteria</taxon>
        <taxon>Bacillati</taxon>
        <taxon>Actinomycetota</taxon>
        <taxon>Actinomycetes</taxon>
        <taxon>Micrococcales</taxon>
        <taxon>Microbacteriaceae</taxon>
        <taxon>Agromyces</taxon>
    </lineage>
</organism>
<feature type="domain" description="ABC transmembrane type-1" evidence="8">
    <location>
        <begin position="101"/>
        <end position="311"/>
    </location>
</feature>
<sequence>MSTPIAPAAASAGSLVDDAEHGRTDHLAGAAHDGRGRPRVDPVYYLFLIPTLVLFTLAITVPAALGIFYSFTDFIGFGDWEFIGLTNYIAAFSDPAILASYAFTFGFAIVTVLLVNLIAFLLAVGLTSRIRLKTGLRAVFVIPMVISGIVIAYVFNFLFSNSLPQLGAATGIPWLSESILANPDLAWLAIVIVTAWQSIPGTLLIYIAGLLSIPGDVYEAADIDGATPWVKLRSVTFPLVAGYVVINVILGFKNYLNVYDVIVGLTNGGPGTSTRSIAMTIFTGFTGGDYAYQMANATIFFVIAVLISVLQLRLTRGKAAI</sequence>
<keyword evidence="2 7" id="KW-0813">Transport</keyword>
<evidence type="ECO:0000256" key="6">
    <source>
        <dbReference type="ARBA" id="ARBA00023136"/>
    </source>
</evidence>
<dbReference type="PROSITE" id="PS50928">
    <property type="entry name" value="ABC_TM1"/>
    <property type="match status" value="1"/>
</dbReference>
<evidence type="ECO:0000256" key="2">
    <source>
        <dbReference type="ARBA" id="ARBA00022448"/>
    </source>
</evidence>
<dbReference type="SUPFAM" id="SSF161098">
    <property type="entry name" value="MetI-like"/>
    <property type="match status" value="1"/>
</dbReference>
<dbReference type="Proteomes" id="UP000275048">
    <property type="component" value="Unassembled WGS sequence"/>
</dbReference>
<keyword evidence="5 7" id="KW-1133">Transmembrane helix</keyword>
<reference evidence="9 10" key="1">
    <citation type="submission" date="2018-10" db="EMBL/GenBank/DDBJ databases">
        <title>Isolation, diversity and antibacterial activity of antinobacteria from the wheat rhizosphere soil.</title>
        <authorList>
            <person name="Sun T."/>
        </authorList>
    </citation>
    <scope>NUCLEOTIDE SEQUENCE [LARGE SCALE GENOMIC DNA]</scope>
    <source>
        <strain evidence="9 10">SJ-23</strain>
    </source>
</reference>
<dbReference type="CDD" id="cd06261">
    <property type="entry name" value="TM_PBP2"/>
    <property type="match status" value="1"/>
</dbReference>
<dbReference type="InterPro" id="IPR000515">
    <property type="entry name" value="MetI-like"/>
</dbReference>
<evidence type="ECO:0000256" key="4">
    <source>
        <dbReference type="ARBA" id="ARBA00022692"/>
    </source>
</evidence>
<keyword evidence="4 7" id="KW-0812">Transmembrane</keyword>
<keyword evidence="3" id="KW-1003">Cell membrane</keyword>
<keyword evidence="6 7" id="KW-0472">Membrane</keyword>
<feature type="transmembrane region" description="Helical" evidence="7">
    <location>
        <begin position="232"/>
        <end position="252"/>
    </location>
</feature>
<dbReference type="GO" id="GO:0055085">
    <property type="term" value="P:transmembrane transport"/>
    <property type="evidence" value="ECO:0007669"/>
    <property type="project" value="InterPro"/>
</dbReference>
<name>A0A3M8AMM3_9MICO</name>
<feature type="transmembrane region" description="Helical" evidence="7">
    <location>
        <begin position="138"/>
        <end position="159"/>
    </location>
</feature>
<dbReference type="RefSeq" id="WP_122935277.1">
    <property type="nucleotide sequence ID" value="NZ_JBHSNT010000007.1"/>
</dbReference>
<gene>
    <name evidence="9" type="ORF">EDM22_01745</name>
</gene>
<comment type="caution">
    <text evidence="9">The sequence shown here is derived from an EMBL/GenBank/DDBJ whole genome shotgun (WGS) entry which is preliminary data.</text>
</comment>
<comment type="subcellular location">
    <subcellularLocation>
        <location evidence="1 7">Cell membrane</location>
        <topology evidence="1 7">Multi-pass membrane protein</topology>
    </subcellularLocation>
</comment>
<accession>A0A3M8AMM3</accession>
<dbReference type="EMBL" id="RHHB01000001">
    <property type="protein sequence ID" value="RNB52441.1"/>
    <property type="molecule type" value="Genomic_DNA"/>
</dbReference>
<evidence type="ECO:0000256" key="5">
    <source>
        <dbReference type="ARBA" id="ARBA00022989"/>
    </source>
</evidence>
<feature type="transmembrane region" description="Helical" evidence="7">
    <location>
        <begin position="185"/>
        <end position="211"/>
    </location>
</feature>
<dbReference type="GO" id="GO:0005886">
    <property type="term" value="C:plasma membrane"/>
    <property type="evidence" value="ECO:0007669"/>
    <property type="project" value="UniProtKB-SubCell"/>
</dbReference>
<comment type="similarity">
    <text evidence="7">Belongs to the binding-protein-dependent transport system permease family.</text>
</comment>
<dbReference type="PANTHER" id="PTHR30193">
    <property type="entry name" value="ABC TRANSPORTER PERMEASE PROTEIN"/>
    <property type="match status" value="1"/>
</dbReference>